<gene>
    <name evidence="2" type="ORF">K0M31_019246</name>
</gene>
<sequence>MGLTHLSRQRLTTLTRNNNKYDSEIFRVSRSKLRRHTGSPLSRRRARPGRTRIVPFLRSAKRKPLKASTEEVERCVAESNEILTGRNESEEQRTSVCRGPARLNGNRSRMPLIGIETNRELTEVQKTLYESGASSCPPLARPVDSPLPDERSSRVSLVVPVQTVYSLLQAPSSRLKREQSNGGGALGQPVGILPRDNPAKKGFITYYQNHQGVPK</sequence>
<proteinExistence type="predicted"/>
<protein>
    <submittedName>
        <fullName evidence="2">Uncharacterized protein</fullName>
    </submittedName>
</protein>
<evidence type="ECO:0000256" key="1">
    <source>
        <dbReference type="SAM" id="MobiDB-lite"/>
    </source>
</evidence>
<feature type="region of interest" description="Disordered" evidence="1">
    <location>
        <begin position="172"/>
        <end position="194"/>
    </location>
</feature>
<dbReference type="Proteomes" id="UP001177670">
    <property type="component" value="Unassembled WGS sequence"/>
</dbReference>
<accession>A0AA40KQX9</accession>
<reference evidence="2" key="1">
    <citation type="submission" date="2021-10" db="EMBL/GenBank/DDBJ databases">
        <title>Melipona bicolor Genome sequencing and assembly.</title>
        <authorList>
            <person name="Araujo N.S."/>
            <person name="Arias M.C."/>
        </authorList>
    </citation>
    <scope>NUCLEOTIDE SEQUENCE</scope>
    <source>
        <strain evidence="2">USP_2M_L1-L4_2017</strain>
        <tissue evidence="2">Whole body</tissue>
    </source>
</reference>
<comment type="caution">
    <text evidence="2">The sequence shown here is derived from an EMBL/GenBank/DDBJ whole genome shotgun (WGS) entry which is preliminary data.</text>
</comment>
<dbReference type="EMBL" id="JAHYIQ010000008">
    <property type="protein sequence ID" value="KAK1129524.1"/>
    <property type="molecule type" value="Genomic_DNA"/>
</dbReference>
<dbReference type="AlphaFoldDB" id="A0AA40KQX9"/>
<keyword evidence="3" id="KW-1185">Reference proteome</keyword>
<name>A0AA40KQX9_9HYME</name>
<evidence type="ECO:0000313" key="3">
    <source>
        <dbReference type="Proteomes" id="UP001177670"/>
    </source>
</evidence>
<organism evidence="2 3">
    <name type="scientific">Melipona bicolor</name>
    <dbReference type="NCBI Taxonomy" id="60889"/>
    <lineage>
        <taxon>Eukaryota</taxon>
        <taxon>Metazoa</taxon>
        <taxon>Ecdysozoa</taxon>
        <taxon>Arthropoda</taxon>
        <taxon>Hexapoda</taxon>
        <taxon>Insecta</taxon>
        <taxon>Pterygota</taxon>
        <taxon>Neoptera</taxon>
        <taxon>Endopterygota</taxon>
        <taxon>Hymenoptera</taxon>
        <taxon>Apocrita</taxon>
        <taxon>Aculeata</taxon>
        <taxon>Apoidea</taxon>
        <taxon>Anthophila</taxon>
        <taxon>Apidae</taxon>
        <taxon>Melipona</taxon>
    </lineage>
</organism>
<evidence type="ECO:0000313" key="2">
    <source>
        <dbReference type="EMBL" id="KAK1129524.1"/>
    </source>
</evidence>